<accession>A0AC60PV64</accession>
<evidence type="ECO:0000313" key="1">
    <source>
        <dbReference type="EMBL" id="KAG0425079.1"/>
    </source>
</evidence>
<dbReference type="Proteomes" id="UP000805193">
    <property type="component" value="Unassembled WGS sequence"/>
</dbReference>
<organism evidence="1 2">
    <name type="scientific">Ixodes persulcatus</name>
    <name type="common">Taiga tick</name>
    <dbReference type="NCBI Taxonomy" id="34615"/>
    <lineage>
        <taxon>Eukaryota</taxon>
        <taxon>Metazoa</taxon>
        <taxon>Ecdysozoa</taxon>
        <taxon>Arthropoda</taxon>
        <taxon>Chelicerata</taxon>
        <taxon>Arachnida</taxon>
        <taxon>Acari</taxon>
        <taxon>Parasitiformes</taxon>
        <taxon>Ixodida</taxon>
        <taxon>Ixodoidea</taxon>
        <taxon>Ixodidae</taxon>
        <taxon>Ixodinae</taxon>
        <taxon>Ixodes</taxon>
    </lineage>
</organism>
<reference evidence="1 2" key="1">
    <citation type="journal article" date="2020" name="Cell">
        <title>Large-Scale Comparative Analyses of Tick Genomes Elucidate Their Genetic Diversity and Vector Capacities.</title>
        <authorList>
            <consortium name="Tick Genome and Microbiome Consortium (TIGMIC)"/>
            <person name="Jia N."/>
            <person name="Wang J."/>
            <person name="Shi W."/>
            <person name="Du L."/>
            <person name="Sun Y."/>
            <person name="Zhan W."/>
            <person name="Jiang J.F."/>
            <person name="Wang Q."/>
            <person name="Zhang B."/>
            <person name="Ji P."/>
            <person name="Bell-Sakyi L."/>
            <person name="Cui X.M."/>
            <person name="Yuan T.T."/>
            <person name="Jiang B.G."/>
            <person name="Yang W.F."/>
            <person name="Lam T.T."/>
            <person name="Chang Q.C."/>
            <person name="Ding S.J."/>
            <person name="Wang X.J."/>
            <person name="Zhu J.G."/>
            <person name="Ruan X.D."/>
            <person name="Zhao L."/>
            <person name="Wei J.T."/>
            <person name="Ye R.Z."/>
            <person name="Que T.C."/>
            <person name="Du C.H."/>
            <person name="Zhou Y.H."/>
            <person name="Cheng J.X."/>
            <person name="Dai P.F."/>
            <person name="Guo W.B."/>
            <person name="Han X.H."/>
            <person name="Huang E.J."/>
            <person name="Li L.F."/>
            <person name="Wei W."/>
            <person name="Gao Y.C."/>
            <person name="Liu J.Z."/>
            <person name="Shao H.Z."/>
            <person name="Wang X."/>
            <person name="Wang C.C."/>
            <person name="Yang T.C."/>
            <person name="Huo Q.B."/>
            <person name="Li W."/>
            <person name="Chen H.Y."/>
            <person name="Chen S.E."/>
            <person name="Zhou L.G."/>
            <person name="Ni X.B."/>
            <person name="Tian J.H."/>
            <person name="Sheng Y."/>
            <person name="Liu T."/>
            <person name="Pan Y.S."/>
            <person name="Xia L.Y."/>
            <person name="Li J."/>
            <person name="Zhao F."/>
            <person name="Cao W.C."/>
        </authorList>
    </citation>
    <scope>NUCLEOTIDE SEQUENCE [LARGE SCALE GENOMIC DNA]</scope>
    <source>
        <strain evidence="1">Iper-2018</strain>
    </source>
</reference>
<dbReference type="EMBL" id="JABSTQ010009893">
    <property type="protein sequence ID" value="KAG0425079.1"/>
    <property type="molecule type" value="Genomic_DNA"/>
</dbReference>
<evidence type="ECO:0000313" key="2">
    <source>
        <dbReference type="Proteomes" id="UP000805193"/>
    </source>
</evidence>
<keyword evidence="2" id="KW-1185">Reference proteome</keyword>
<protein>
    <submittedName>
        <fullName evidence="1">Uncharacterized protein</fullName>
    </submittedName>
</protein>
<name>A0AC60PV64_IXOPE</name>
<comment type="caution">
    <text evidence="1">The sequence shown here is derived from an EMBL/GenBank/DDBJ whole genome shotgun (WGS) entry which is preliminary data.</text>
</comment>
<sequence length="178" mass="19630">MLGAELSPELPSSDSPFGSSEDCPSVKPEDAASTSSNETTRGHGHEECEQRRSRRYTTTGTPGPAPASILSKSTMECSTVFQFESGGDGRDVLTEGHHEFNFSFLLPTSGVTTSFEGKYGSVRYWLKAEVEKPWSFNHKTKKAFTVISPIDINRNEYLVRCPIQFDCLSLRLASSDVH</sequence>
<gene>
    <name evidence="1" type="ORF">HPB47_027739</name>
</gene>
<proteinExistence type="predicted"/>